<dbReference type="Pfam" id="PF00675">
    <property type="entry name" value="Peptidase_M16"/>
    <property type="match status" value="1"/>
</dbReference>
<dbReference type="PANTHER" id="PTHR11851">
    <property type="entry name" value="METALLOPROTEASE"/>
    <property type="match status" value="1"/>
</dbReference>
<keyword evidence="5" id="KW-1185">Reference proteome</keyword>
<dbReference type="Pfam" id="PF05193">
    <property type="entry name" value="Peptidase_M16_C"/>
    <property type="match status" value="1"/>
</dbReference>
<evidence type="ECO:0000259" key="2">
    <source>
        <dbReference type="Pfam" id="PF00675"/>
    </source>
</evidence>
<protein>
    <submittedName>
        <fullName evidence="4">M16 family metallopeptidase</fullName>
    </submittedName>
</protein>
<evidence type="ECO:0000313" key="5">
    <source>
        <dbReference type="Proteomes" id="UP001595764"/>
    </source>
</evidence>
<dbReference type="Gene3D" id="3.30.830.10">
    <property type="entry name" value="Metalloenzyme, LuxS/M16 peptidase-like"/>
    <property type="match status" value="2"/>
</dbReference>
<dbReference type="InterPro" id="IPR007863">
    <property type="entry name" value="Peptidase_M16_C"/>
</dbReference>
<evidence type="ECO:0000313" key="4">
    <source>
        <dbReference type="EMBL" id="MFC3510540.1"/>
    </source>
</evidence>
<dbReference type="InterPro" id="IPR011249">
    <property type="entry name" value="Metalloenz_LuxS/M16"/>
</dbReference>
<comment type="caution">
    <text evidence="4">The sequence shown here is derived from an EMBL/GenBank/DDBJ whole genome shotgun (WGS) entry which is preliminary data.</text>
</comment>
<feature type="domain" description="Peptidase M16 C-terminal" evidence="3">
    <location>
        <begin position="184"/>
        <end position="367"/>
    </location>
</feature>
<name>A0ABV7QB22_9PSEU</name>
<feature type="domain" description="Peptidase M16 N-terminal" evidence="2">
    <location>
        <begin position="27"/>
        <end position="141"/>
    </location>
</feature>
<organism evidence="4 5">
    <name type="scientific">Amycolatopsis halotolerans</name>
    <dbReference type="NCBI Taxonomy" id="330083"/>
    <lineage>
        <taxon>Bacteria</taxon>
        <taxon>Bacillati</taxon>
        <taxon>Actinomycetota</taxon>
        <taxon>Actinomycetes</taxon>
        <taxon>Pseudonocardiales</taxon>
        <taxon>Pseudonocardiaceae</taxon>
        <taxon>Amycolatopsis</taxon>
    </lineage>
</organism>
<proteinExistence type="inferred from homology"/>
<reference evidence="5" key="1">
    <citation type="journal article" date="2019" name="Int. J. Syst. Evol. Microbiol.">
        <title>The Global Catalogue of Microorganisms (GCM) 10K type strain sequencing project: providing services to taxonomists for standard genome sequencing and annotation.</title>
        <authorList>
            <consortium name="The Broad Institute Genomics Platform"/>
            <consortium name="The Broad Institute Genome Sequencing Center for Infectious Disease"/>
            <person name="Wu L."/>
            <person name="Ma J."/>
        </authorList>
    </citation>
    <scope>NUCLEOTIDE SEQUENCE [LARGE SCALE GENOMIC DNA]</scope>
    <source>
        <strain evidence="5">CGMCC 4.7682</strain>
    </source>
</reference>
<sequence>MGVTDAGSGFDWPIEQLSLENGLRLVVCEDHTVPIVAVNLWYNVGSRHELTGQHGFAHLFEHLMFEGSAQVGKGEHFSVLQSVGGSGINATTRPDRTTYFQTVPSGSLATALWLEADRMGALALCQETLDNQREVVKNERRQRYDDVPYGNWFERLGELAYPVGHPYHHSIIGSMSDLSRAELSDFVHFYESFYSPDNAVLSVVGDTDPAEVRALAAKYFGGIPARTRAPAAVVPALSPQFGAPQRVELREAVPLPRLFFAFRATQFGRPGSAAEEVLCAVLGSGRASRLYRELVIERRLAQAGGEYLRAWQHAWHESILIGMATPQAGTDGSTVPLPELEQAYFDVCESVARDGVTQAELNEAKSVLVANQSRMLSTVASRADQLGRFATLFGDATKVRELLPELLAVTIDDVREAAVRVFPPSNRITLAFHPSALA</sequence>
<accession>A0ABV7QB22</accession>
<dbReference type="Proteomes" id="UP001595764">
    <property type="component" value="Unassembled WGS sequence"/>
</dbReference>
<dbReference type="SUPFAM" id="SSF63411">
    <property type="entry name" value="LuxS/MPP-like metallohydrolase"/>
    <property type="match status" value="2"/>
</dbReference>
<evidence type="ECO:0000256" key="1">
    <source>
        <dbReference type="ARBA" id="ARBA00007261"/>
    </source>
</evidence>
<comment type="similarity">
    <text evidence="1">Belongs to the peptidase M16 family.</text>
</comment>
<dbReference type="RefSeq" id="WP_377868450.1">
    <property type="nucleotide sequence ID" value="NZ_JBHMAY010000006.1"/>
</dbReference>
<gene>
    <name evidence="4" type="ORF">ACFORO_10235</name>
</gene>
<dbReference type="InterPro" id="IPR050361">
    <property type="entry name" value="MPP/UQCRC_Complex"/>
</dbReference>
<dbReference type="EMBL" id="JBHRWI010000014">
    <property type="protein sequence ID" value="MFC3510540.1"/>
    <property type="molecule type" value="Genomic_DNA"/>
</dbReference>
<dbReference type="InterPro" id="IPR011765">
    <property type="entry name" value="Pept_M16_N"/>
</dbReference>
<dbReference type="PANTHER" id="PTHR11851:SF49">
    <property type="entry name" value="MITOCHONDRIAL-PROCESSING PEPTIDASE SUBUNIT ALPHA"/>
    <property type="match status" value="1"/>
</dbReference>
<evidence type="ECO:0000259" key="3">
    <source>
        <dbReference type="Pfam" id="PF05193"/>
    </source>
</evidence>